<keyword evidence="3" id="KW-0378">Hydrolase</keyword>
<dbReference type="SUPFAM" id="SSF50118">
    <property type="entry name" value="Cell growth inhibitor/plasmid maintenance toxic component"/>
    <property type="match status" value="1"/>
</dbReference>
<gene>
    <name evidence="4" type="ORF">ACE1CC_09935</name>
</gene>
<accession>A0ABV4X4E8</accession>
<protein>
    <recommendedName>
        <fullName evidence="3">mRNA interferase</fullName>
        <ecNumber evidence="3">3.1.-.-</ecNumber>
    </recommendedName>
</protein>
<name>A0ABV4X4E8_9CYAN</name>
<dbReference type="InterPro" id="IPR011067">
    <property type="entry name" value="Plasmid_toxin/cell-grow_inhib"/>
</dbReference>
<evidence type="ECO:0000256" key="1">
    <source>
        <dbReference type="ARBA" id="ARBA00007521"/>
    </source>
</evidence>
<keyword evidence="3" id="KW-0255">Endonuclease</keyword>
<keyword evidence="2" id="KW-1277">Toxin-antitoxin system</keyword>
<sequence length="113" mass="12645">MLRGEIWLVTLDPTVGAEIGKTRPAVIISDDGIGILPLKVTVPITVWQDRYINRDWMVRIEPSAENNLTKTSAVDTFQVRSLSQERFLRQIGTLPETIMEEISAALAIVLNIN</sequence>
<dbReference type="RefSeq" id="WP_413270305.1">
    <property type="nucleotide sequence ID" value="NZ_JBHFNQ010000077.1"/>
</dbReference>
<evidence type="ECO:0000313" key="5">
    <source>
        <dbReference type="Proteomes" id="UP001576774"/>
    </source>
</evidence>
<keyword evidence="3" id="KW-0540">Nuclease</keyword>
<dbReference type="Proteomes" id="UP001576774">
    <property type="component" value="Unassembled WGS sequence"/>
</dbReference>
<dbReference type="InterPro" id="IPR003477">
    <property type="entry name" value="PemK-like"/>
</dbReference>
<dbReference type="EMBL" id="JBHFNQ010000077">
    <property type="protein sequence ID" value="MFB2877196.1"/>
    <property type="molecule type" value="Genomic_DNA"/>
</dbReference>
<organism evidence="4 5">
    <name type="scientific">Floridaenema aerugineum BLCC-F46</name>
    <dbReference type="NCBI Taxonomy" id="3153654"/>
    <lineage>
        <taxon>Bacteria</taxon>
        <taxon>Bacillati</taxon>
        <taxon>Cyanobacteriota</taxon>
        <taxon>Cyanophyceae</taxon>
        <taxon>Oscillatoriophycideae</taxon>
        <taxon>Aerosakkonematales</taxon>
        <taxon>Aerosakkonemataceae</taxon>
        <taxon>Floridanema</taxon>
        <taxon>Floridanema aerugineum</taxon>
    </lineage>
</organism>
<dbReference type="Pfam" id="PF02452">
    <property type="entry name" value="PemK_toxin"/>
    <property type="match status" value="1"/>
</dbReference>
<proteinExistence type="inferred from homology"/>
<dbReference type="PIRSF" id="PIRSF033490">
    <property type="entry name" value="MazF"/>
    <property type="match status" value="1"/>
</dbReference>
<dbReference type="Gene3D" id="2.30.30.110">
    <property type="match status" value="1"/>
</dbReference>
<keyword evidence="5" id="KW-1185">Reference proteome</keyword>
<comment type="function">
    <text evidence="3">Toxic component of a type II toxin-antitoxin (TA) system.</text>
</comment>
<evidence type="ECO:0000256" key="2">
    <source>
        <dbReference type="ARBA" id="ARBA00022649"/>
    </source>
</evidence>
<comment type="similarity">
    <text evidence="1 3">Belongs to the PemK/MazF family.</text>
</comment>
<dbReference type="PANTHER" id="PTHR33988">
    <property type="entry name" value="ENDORIBONUCLEASE MAZF-RELATED"/>
    <property type="match status" value="1"/>
</dbReference>
<evidence type="ECO:0000256" key="3">
    <source>
        <dbReference type="PIRNR" id="PIRNR033490"/>
    </source>
</evidence>
<dbReference type="EC" id="3.1.-.-" evidence="3"/>
<reference evidence="4 5" key="1">
    <citation type="submission" date="2024-09" db="EMBL/GenBank/DDBJ databases">
        <title>Floridaenema gen nov. (Aerosakkonemataceae, Aerosakkonematales ord. nov., Cyanobacteria) from benthic tropical and subtropical fresh waters, with the description of four new species.</title>
        <authorList>
            <person name="Moretto J.A."/>
            <person name="Berthold D.E."/>
            <person name="Lefler F.W."/>
            <person name="Huang I.-S."/>
            <person name="Laughinghouse H. IV."/>
        </authorList>
    </citation>
    <scope>NUCLEOTIDE SEQUENCE [LARGE SCALE GENOMIC DNA]</scope>
    <source>
        <strain evidence="4 5">BLCC-F46</strain>
    </source>
</reference>
<evidence type="ECO:0000313" key="4">
    <source>
        <dbReference type="EMBL" id="MFB2877196.1"/>
    </source>
</evidence>
<comment type="caution">
    <text evidence="4">The sequence shown here is derived from an EMBL/GenBank/DDBJ whole genome shotgun (WGS) entry which is preliminary data.</text>
</comment>